<dbReference type="EMBL" id="JAVXUO010003230">
    <property type="protein sequence ID" value="KAK2965157.1"/>
    <property type="molecule type" value="Genomic_DNA"/>
</dbReference>
<comment type="caution">
    <text evidence="2">The sequence shown here is derived from an EMBL/GenBank/DDBJ whole genome shotgun (WGS) entry which is preliminary data.</text>
</comment>
<dbReference type="Proteomes" id="UP001187471">
    <property type="component" value="Unassembled WGS sequence"/>
</dbReference>
<dbReference type="GO" id="GO:0004185">
    <property type="term" value="F:serine-type carboxypeptidase activity"/>
    <property type="evidence" value="ECO:0007669"/>
    <property type="project" value="InterPro"/>
</dbReference>
<dbReference type="AlphaFoldDB" id="A0AA88QBY4"/>
<proteinExistence type="inferred from homology"/>
<dbReference type="Pfam" id="PF00450">
    <property type="entry name" value="Peptidase_S10"/>
    <property type="match status" value="1"/>
</dbReference>
<sequence>MASRPKAKPKDGDGGEEEDLAQAKLRVGLYVMWLLLVGLVVRGNGQAKEDLVARLPGQPEVGFKQWARYVDVDVKAGMNLFYYFVESEKNSDHKPISLWLNGGWFFLA</sequence>
<evidence type="ECO:0000256" key="1">
    <source>
        <dbReference type="ARBA" id="ARBA00009431"/>
    </source>
</evidence>
<evidence type="ECO:0000313" key="3">
    <source>
        <dbReference type="Proteomes" id="UP001187471"/>
    </source>
</evidence>
<reference evidence="2" key="1">
    <citation type="submission" date="2022-12" db="EMBL/GenBank/DDBJ databases">
        <title>Draft genome assemblies for two species of Escallonia (Escalloniales).</title>
        <authorList>
            <person name="Chanderbali A."/>
            <person name="Dervinis C."/>
            <person name="Anghel I."/>
            <person name="Soltis D."/>
            <person name="Soltis P."/>
            <person name="Zapata F."/>
        </authorList>
    </citation>
    <scope>NUCLEOTIDE SEQUENCE</scope>
    <source>
        <strain evidence="2">UCBG92.1500</strain>
        <tissue evidence="2">Leaf</tissue>
    </source>
</reference>
<accession>A0AA88QBY4</accession>
<keyword evidence="3" id="KW-1185">Reference proteome</keyword>
<comment type="similarity">
    <text evidence="1">Belongs to the peptidase S10 family.</text>
</comment>
<evidence type="ECO:0000313" key="2">
    <source>
        <dbReference type="EMBL" id="KAK2965157.1"/>
    </source>
</evidence>
<dbReference type="InterPro" id="IPR029058">
    <property type="entry name" value="AB_hydrolase_fold"/>
</dbReference>
<organism evidence="2 3">
    <name type="scientific">Escallonia rubra</name>
    <dbReference type="NCBI Taxonomy" id="112253"/>
    <lineage>
        <taxon>Eukaryota</taxon>
        <taxon>Viridiplantae</taxon>
        <taxon>Streptophyta</taxon>
        <taxon>Embryophyta</taxon>
        <taxon>Tracheophyta</taxon>
        <taxon>Spermatophyta</taxon>
        <taxon>Magnoliopsida</taxon>
        <taxon>eudicotyledons</taxon>
        <taxon>Gunneridae</taxon>
        <taxon>Pentapetalae</taxon>
        <taxon>asterids</taxon>
        <taxon>campanulids</taxon>
        <taxon>Escalloniales</taxon>
        <taxon>Escalloniaceae</taxon>
        <taxon>Escallonia</taxon>
    </lineage>
</organism>
<dbReference type="GO" id="GO:0006508">
    <property type="term" value="P:proteolysis"/>
    <property type="evidence" value="ECO:0007669"/>
    <property type="project" value="InterPro"/>
</dbReference>
<name>A0AA88QBY4_9ASTE</name>
<dbReference type="InterPro" id="IPR001563">
    <property type="entry name" value="Peptidase_S10"/>
</dbReference>
<dbReference type="SUPFAM" id="SSF53474">
    <property type="entry name" value="alpha/beta-Hydrolases"/>
    <property type="match status" value="1"/>
</dbReference>
<dbReference type="Gene3D" id="3.40.50.1820">
    <property type="entry name" value="alpha/beta hydrolase"/>
    <property type="match status" value="1"/>
</dbReference>
<gene>
    <name evidence="2" type="ORF">RJ640_005320</name>
</gene>
<protein>
    <submittedName>
        <fullName evidence="2">Uncharacterized protein</fullName>
    </submittedName>
</protein>